<dbReference type="OrthoDB" id="6461378at2759"/>
<evidence type="ECO:0000313" key="2">
    <source>
        <dbReference type="Proteomes" id="UP000499080"/>
    </source>
</evidence>
<feature type="non-terminal residue" evidence="1">
    <location>
        <position position="334"/>
    </location>
</feature>
<sequence>MNTVGELFQFATMREKTIVFGNLSRQPRVLYDLILSHHSQLQVIVVSRYYDFPSTADDKIRTLSHIQAKNIRCDLLMYLEPFPYETIHKPPGASSMVVFSSHLTFPIDDTWAKVCFFHYGDMTDAIEKTEKLLQLQDGSVQTNNIAKVRVDSVHVKHVGAPETFRYENSERSYFVVDLTSLTSPHAMLLRFWDAFDFMTRHLEKIGRRRSNLQRSFGFLLRRQVRGSRKPDGRVQGGGHAQRRSSRRFRLHFEIKMAGNGGANLDALGPALPLTEDELAAFSEAILDPNPRAFHDVLNRIERREAASRREERDLNEEEYAALADAIQRADPSTL</sequence>
<dbReference type="AlphaFoldDB" id="A0A4Y2QQP5"/>
<proteinExistence type="predicted"/>
<comment type="caution">
    <text evidence="1">The sequence shown here is derived from an EMBL/GenBank/DDBJ whole genome shotgun (WGS) entry which is preliminary data.</text>
</comment>
<evidence type="ECO:0000313" key="1">
    <source>
        <dbReference type="EMBL" id="GBN65580.1"/>
    </source>
</evidence>
<dbReference type="Proteomes" id="UP000499080">
    <property type="component" value="Unassembled WGS sequence"/>
</dbReference>
<dbReference type="EMBL" id="BGPR01014530">
    <property type="protein sequence ID" value="GBN65580.1"/>
    <property type="molecule type" value="Genomic_DNA"/>
</dbReference>
<organism evidence="1 2">
    <name type="scientific">Araneus ventricosus</name>
    <name type="common">Orbweaver spider</name>
    <name type="synonym">Epeira ventricosa</name>
    <dbReference type="NCBI Taxonomy" id="182803"/>
    <lineage>
        <taxon>Eukaryota</taxon>
        <taxon>Metazoa</taxon>
        <taxon>Ecdysozoa</taxon>
        <taxon>Arthropoda</taxon>
        <taxon>Chelicerata</taxon>
        <taxon>Arachnida</taxon>
        <taxon>Araneae</taxon>
        <taxon>Araneomorphae</taxon>
        <taxon>Entelegynae</taxon>
        <taxon>Araneoidea</taxon>
        <taxon>Araneidae</taxon>
        <taxon>Araneus</taxon>
    </lineage>
</organism>
<name>A0A4Y2QQP5_ARAVE</name>
<keyword evidence="2" id="KW-1185">Reference proteome</keyword>
<gene>
    <name evidence="1" type="ORF">AVEN_112019_1</name>
</gene>
<accession>A0A4Y2QQP5</accession>
<reference evidence="1 2" key="1">
    <citation type="journal article" date="2019" name="Sci. Rep.">
        <title>Orb-weaving spider Araneus ventricosus genome elucidates the spidroin gene catalogue.</title>
        <authorList>
            <person name="Kono N."/>
            <person name="Nakamura H."/>
            <person name="Ohtoshi R."/>
            <person name="Moran D.A.P."/>
            <person name="Shinohara A."/>
            <person name="Yoshida Y."/>
            <person name="Fujiwara M."/>
            <person name="Mori M."/>
            <person name="Tomita M."/>
            <person name="Arakawa K."/>
        </authorList>
    </citation>
    <scope>NUCLEOTIDE SEQUENCE [LARGE SCALE GENOMIC DNA]</scope>
</reference>
<protein>
    <submittedName>
        <fullName evidence="1">Uncharacterized protein</fullName>
    </submittedName>
</protein>